<evidence type="ECO:0000256" key="1">
    <source>
        <dbReference type="ARBA" id="ARBA00023235"/>
    </source>
</evidence>
<dbReference type="EMBL" id="MFAE01000014">
    <property type="protein sequence ID" value="OGD66744.1"/>
    <property type="molecule type" value="Genomic_DNA"/>
</dbReference>
<dbReference type="AlphaFoldDB" id="A0A1F5EHQ6"/>
<dbReference type="PANTHER" id="PTHR21198:SF3">
    <property type="entry name" value="GLUTAMATE RACEMASE"/>
    <property type="match status" value="1"/>
</dbReference>
<dbReference type="SUPFAM" id="SSF53681">
    <property type="entry name" value="Aspartate/glutamate racemase"/>
    <property type="match status" value="2"/>
</dbReference>
<dbReference type="InterPro" id="IPR015942">
    <property type="entry name" value="Asp/Glu/hydantoin_racemase"/>
</dbReference>
<evidence type="ECO:0000313" key="3">
    <source>
        <dbReference type="Proteomes" id="UP000179003"/>
    </source>
</evidence>
<dbReference type="Proteomes" id="UP000179003">
    <property type="component" value="Unassembled WGS sequence"/>
</dbReference>
<dbReference type="GO" id="GO:0047661">
    <property type="term" value="F:amino-acid racemase activity"/>
    <property type="evidence" value="ECO:0007669"/>
    <property type="project" value="InterPro"/>
</dbReference>
<dbReference type="Pfam" id="PF01177">
    <property type="entry name" value="Asp_Glu_race"/>
    <property type="match status" value="1"/>
</dbReference>
<keyword evidence="1" id="KW-0413">Isomerase</keyword>
<proteinExistence type="predicted"/>
<dbReference type="Gene3D" id="3.40.50.1860">
    <property type="match status" value="2"/>
</dbReference>
<dbReference type="PANTHER" id="PTHR21198">
    <property type="entry name" value="GLUTAMATE RACEMASE"/>
    <property type="match status" value="1"/>
</dbReference>
<accession>A0A1F5EHQ6</accession>
<dbReference type="InterPro" id="IPR001920">
    <property type="entry name" value="Asp/Glu_race"/>
</dbReference>
<gene>
    <name evidence="2" type="ORF">A2442_01310</name>
</gene>
<protein>
    <submittedName>
        <fullName evidence="2">Uncharacterized protein</fullName>
    </submittedName>
</protein>
<organism evidence="2 3">
    <name type="scientific">Candidatus Campbellbacteria bacterium RIFOXYC2_FULL_35_25</name>
    <dbReference type="NCBI Taxonomy" id="1797582"/>
    <lineage>
        <taxon>Bacteria</taxon>
        <taxon>Candidatus Campbelliibacteriota</taxon>
    </lineage>
</organism>
<dbReference type="STRING" id="1797582.A2442_01310"/>
<evidence type="ECO:0000313" key="2">
    <source>
        <dbReference type="EMBL" id="OGD66744.1"/>
    </source>
</evidence>
<reference evidence="2 3" key="1">
    <citation type="journal article" date="2016" name="Nat. Commun.">
        <title>Thousands of microbial genomes shed light on interconnected biogeochemical processes in an aquifer system.</title>
        <authorList>
            <person name="Anantharaman K."/>
            <person name="Brown C.T."/>
            <person name="Hug L.A."/>
            <person name="Sharon I."/>
            <person name="Castelle C.J."/>
            <person name="Probst A.J."/>
            <person name="Thomas B.C."/>
            <person name="Singh A."/>
            <person name="Wilkins M.J."/>
            <person name="Karaoz U."/>
            <person name="Brodie E.L."/>
            <person name="Williams K.H."/>
            <person name="Hubbard S.S."/>
            <person name="Banfield J.F."/>
        </authorList>
    </citation>
    <scope>NUCLEOTIDE SEQUENCE [LARGE SCALE GENOMIC DNA]</scope>
</reference>
<comment type="caution">
    <text evidence="2">The sequence shown here is derived from an EMBL/GenBank/DDBJ whole genome shotgun (WGS) entry which is preliminary data.</text>
</comment>
<sequence length="254" mass="28076">MIGIFDSGIGGLTVLKALKEKSPQTDVVYFGDIKNAPYGIKTQDDLKILTALGVKKLLENGATNILSACNSVSAFMVLEEIGLLSDVPFGIVEMINPTVSEFKNHSGEILIFATPATIESGAYQENFRKHNVEIKTFPIAELAGAIEFGADENEIERIIDEATTGVSQDNFDKVILCCTHYPFFLDKFEQSFKKIGRKVEIFDPASVVAETALSKFNNNVGDGELKFIISQDSPNFRKMVEKHFANYNYTIEVI</sequence>
<name>A0A1F5EHQ6_9BACT</name>